<evidence type="ECO:0000256" key="1">
    <source>
        <dbReference type="ARBA" id="ARBA00004651"/>
    </source>
</evidence>
<evidence type="ECO:0000313" key="12">
    <source>
        <dbReference type="EMBL" id="SMC05634.1"/>
    </source>
</evidence>
<dbReference type="RefSeq" id="WP_020376180.1">
    <property type="nucleotide sequence ID" value="NZ_FWWY01000001.1"/>
</dbReference>
<dbReference type="FunFam" id="3.40.50.300:FF:000221">
    <property type="entry name" value="Multidrug ABC transporter ATP-binding protein"/>
    <property type="match status" value="1"/>
</dbReference>
<organism evidence="12 13">
    <name type="scientific">Sulfobacillus thermosulfidooxidans (strain DSM 9293 / VKM B-1269 / AT-1)</name>
    <dbReference type="NCBI Taxonomy" id="929705"/>
    <lineage>
        <taxon>Bacteria</taxon>
        <taxon>Bacillati</taxon>
        <taxon>Bacillota</taxon>
        <taxon>Clostridia</taxon>
        <taxon>Eubacteriales</taxon>
        <taxon>Clostridiales Family XVII. Incertae Sedis</taxon>
        <taxon>Sulfobacillus</taxon>
    </lineage>
</organism>
<reference evidence="13" key="1">
    <citation type="submission" date="2017-04" db="EMBL/GenBank/DDBJ databases">
        <authorList>
            <person name="Varghese N."/>
            <person name="Submissions S."/>
        </authorList>
    </citation>
    <scope>NUCLEOTIDE SEQUENCE [LARGE SCALE GENOMIC DNA]</scope>
    <source>
        <strain evidence="13">DSM 9293</strain>
    </source>
</reference>
<dbReference type="SMART" id="SM00382">
    <property type="entry name" value="AAA"/>
    <property type="match status" value="1"/>
</dbReference>
<dbReference type="InterPro" id="IPR003593">
    <property type="entry name" value="AAA+_ATPase"/>
</dbReference>
<keyword evidence="13" id="KW-1185">Reference proteome</keyword>
<dbReference type="PANTHER" id="PTHR43394:SF1">
    <property type="entry name" value="ATP-BINDING CASSETTE SUB-FAMILY B MEMBER 10, MITOCHONDRIAL"/>
    <property type="match status" value="1"/>
</dbReference>
<evidence type="ECO:0000259" key="11">
    <source>
        <dbReference type="PROSITE" id="PS50929"/>
    </source>
</evidence>
<evidence type="ECO:0000259" key="10">
    <source>
        <dbReference type="PROSITE" id="PS50893"/>
    </source>
</evidence>
<evidence type="ECO:0000256" key="2">
    <source>
        <dbReference type="ARBA" id="ARBA00022448"/>
    </source>
</evidence>
<sequence length="580" mass="64509">MGHRLVRDFFREHLRQYLLAIASIGIAKVIQVQIPFIIGEFIDQFHQGITPILIEHYALKLAVISALYVGLFGVGQFTIGKLARIFEGNLRQRLFQHWETLELEYFSQHTVGDLLSHVLNDVPAIRQALAGGINQSLQAIFLFAATLVMTIKDINLGLTLVSLIPLLLIPVVVVKLGPKIRHQSRVVQESLSRMSDLTEESLQSIRLIKSTGNEVIERRRFTTKVDTIYDNSMQLVRLNTTFQALIPLLSGISFAITLMYGGYLTLHHDISIGAFVAFTVYLSMMVRPLMQFGNVINIFQNSSASLLRIQVLLEAEPQIKDPLMPRVLPQKGAITFRDLSFCYDHSDHCALQHIRLRIPPGSILGIVGRTGAGKTTLARLLLREIDPPPGTIFIGDTDIRDVSRESLRDYIAYVPQDGFLFSLSIGQNIAFPLPEPDLQKIQQAASEANILAAIQAMPEGFSTIVGEHGLTLSGGQRQRIAIARALMKTQSQVIILDDSLSAVDSVTESVILDTLKKLHDQGRTLIITSHRLSALRLADHIMVLDDGEIIEYGTHAQLLAQHGFYARLYAIQSQGSEQHA</sequence>
<dbReference type="InterPro" id="IPR039421">
    <property type="entry name" value="Type_1_exporter"/>
</dbReference>
<evidence type="ECO:0000256" key="6">
    <source>
        <dbReference type="ARBA" id="ARBA00022840"/>
    </source>
</evidence>
<keyword evidence="3" id="KW-1003">Cell membrane</keyword>
<dbReference type="GO" id="GO:0005524">
    <property type="term" value="F:ATP binding"/>
    <property type="evidence" value="ECO:0007669"/>
    <property type="project" value="UniProtKB-KW"/>
</dbReference>
<feature type="transmembrane region" description="Helical" evidence="9">
    <location>
        <begin position="58"/>
        <end position="83"/>
    </location>
</feature>
<dbReference type="InterPro" id="IPR036640">
    <property type="entry name" value="ABC1_TM_sf"/>
</dbReference>
<feature type="transmembrane region" description="Helical" evidence="9">
    <location>
        <begin position="242"/>
        <end position="264"/>
    </location>
</feature>
<evidence type="ECO:0000256" key="7">
    <source>
        <dbReference type="ARBA" id="ARBA00022989"/>
    </source>
</evidence>
<dbReference type="GO" id="GO:0005886">
    <property type="term" value="C:plasma membrane"/>
    <property type="evidence" value="ECO:0007669"/>
    <property type="project" value="UniProtKB-SubCell"/>
</dbReference>
<dbReference type="SUPFAM" id="SSF52540">
    <property type="entry name" value="P-loop containing nucleoside triphosphate hydrolases"/>
    <property type="match status" value="1"/>
</dbReference>
<evidence type="ECO:0000256" key="9">
    <source>
        <dbReference type="SAM" id="Phobius"/>
    </source>
</evidence>
<feature type="domain" description="ABC transporter" evidence="10">
    <location>
        <begin position="334"/>
        <end position="571"/>
    </location>
</feature>
<dbReference type="InterPro" id="IPR017871">
    <property type="entry name" value="ABC_transporter-like_CS"/>
</dbReference>
<protein>
    <submittedName>
        <fullName evidence="12">ATP-binding cassette, subfamily B</fullName>
    </submittedName>
</protein>
<comment type="subcellular location">
    <subcellularLocation>
        <location evidence="1">Cell membrane</location>
        <topology evidence="1">Multi-pass membrane protein</topology>
    </subcellularLocation>
</comment>
<evidence type="ECO:0000256" key="4">
    <source>
        <dbReference type="ARBA" id="ARBA00022692"/>
    </source>
</evidence>
<evidence type="ECO:0000256" key="8">
    <source>
        <dbReference type="ARBA" id="ARBA00023136"/>
    </source>
</evidence>
<evidence type="ECO:0000313" key="13">
    <source>
        <dbReference type="Proteomes" id="UP000192660"/>
    </source>
</evidence>
<dbReference type="Proteomes" id="UP000192660">
    <property type="component" value="Unassembled WGS sequence"/>
</dbReference>
<dbReference type="InterPro" id="IPR027417">
    <property type="entry name" value="P-loop_NTPase"/>
</dbReference>
<dbReference type="Pfam" id="PF00664">
    <property type="entry name" value="ABC_membrane"/>
    <property type="match status" value="1"/>
</dbReference>
<dbReference type="SUPFAM" id="SSF90123">
    <property type="entry name" value="ABC transporter transmembrane region"/>
    <property type="match status" value="1"/>
</dbReference>
<proteinExistence type="predicted"/>
<dbReference type="Gene3D" id="3.40.50.300">
    <property type="entry name" value="P-loop containing nucleotide triphosphate hydrolases"/>
    <property type="match status" value="1"/>
</dbReference>
<dbReference type="InterPro" id="IPR003439">
    <property type="entry name" value="ABC_transporter-like_ATP-bd"/>
</dbReference>
<keyword evidence="6 12" id="KW-0067">ATP-binding</keyword>
<dbReference type="STRING" id="28034.BFX07_02515"/>
<dbReference type="AlphaFoldDB" id="A0A1W1WH41"/>
<feature type="domain" description="ABC transmembrane type-1" evidence="11">
    <location>
        <begin position="18"/>
        <end position="301"/>
    </location>
</feature>
<gene>
    <name evidence="12" type="ORF">SAMN00768000_2360</name>
</gene>
<dbReference type="PROSITE" id="PS00211">
    <property type="entry name" value="ABC_TRANSPORTER_1"/>
    <property type="match status" value="1"/>
</dbReference>
<feature type="transmembrane region" description="Helical" evidence="9">
    <location>
        <begin position="17"/>
        <end position="38"/>
    </location>
</feature>
<name>A0A1W1WH41_SULTA</name>
<keyword evidence="2" id="KW-0813">Transport</keyword>
<dbReference type="Pfam" id="PF00005">
    <property type="entry name" value="ABC_tran"/>
    <property type="match status" value="1"/>
</dbReference>
<dbReference type="CDD" id="cd18541">
    <property type="entry name" value="ABC_6TM_TmrB_like"/>
    <property type="match status" value="1"/>
</dbReference>
<dbReference type="PROSITE" id="PS50893">
    <property type="entry name" value="ABC_TRANSPORTER_2"/>
    <property type="match status" value="1"/>
</dbReference>
<evidence type="ECO:0000256" key="3">
    <source>
        <dbReference type="ARBA" id="ARBA00022475"/>
    </source>
</evidence>
<dbReference type="PANTHER" id="PTHR43394">
    <property type="entry name" value="ATP-DEPENDENT PERMEASE MDL1, MITOCHONDRIAL"/>
    <property type="match status" value="1"/>
</dbReference>
<dbReference type="PROSITE" id="PS50929">
    <property type="entry name" value="ABC_TM1F"/>
    <property type="match status" value="1"/>
</dbReference>
<keyword evidence="4 9" id="KW-0812">Transmembrane</keyword>
<dbReference type="EMBL" id="FWWY01000001">
    <property type="protein sequence ID" value="SMC05634.1"/>
    <property type="molecule type" value="Genomic_DNA"/>
</dbReference>
<keyword evidence="7 9" id="KW-1133">Transmembrane helix</keyword>
<dbReference type="InterPro" id="IPR011527">
    <property type="entry name" value="ABC1_TM_dom"/>
</dbReference>
<accession>A0A1W1WH41</accession>
<feature type="transmembrane region" description="Helical" evidence="9">
    <location>
        <begin position="154"/>
        <end position="174"/>
    </location>
</feature>
<dbReference type="GO" id="GO:0015421">
    <property type="term" value="F:ABC-type oligopeptide transporter activity"/>
    <property type="evidence" value="ECO:0007669"/>
    <property type="project" value="TreeGrafter"/>
</dbReference>
<keyword evidence="8 9" id="KW-0472">Membrane</keyword>
<evidence type="ECO:0000256" key="5">
    <source>
        <dbReference type="ARBA" id="ARBA00022741"/>
    </source>
</evidence>
<feature type="transmembrane region" description="Helical" evidence="9">
    <location>
        <begin position="270"/>
        <end position="290"/>
    </location>
</feature>
<dbReference type="GO" id="GO:0016887">
    <property type="term" value="F:ATP hydrolysis activity"/>
    <property type="evidence" value="ECO:0007669"/>
    <property type="project" value="InterPro"/>
</dbReference>
<keyword evidence="5" id="KW-0547">Nucleotide-binding</keyword>
<dbReference type="OrthoDB" id="9762778at2"/>
<dbReference type="Gene3D" id="1.20.1560.10">
    <property type="entry name" value="ABC transporter type 1, transmembrane domain"/>
    <property type="match status" value="1"/>
</dbReference>